<reference evidence="1 2" key="1">
    <citation type="journal article" date="2016" name="Mol. Biol. Evol.">
        <title>Comparative Genomics of Early-Diverging Mushroom-Forming Fungi Provides Insights into the Origins of Lignocellulose Decay Capabilities.</title>
        <authorList>
            <person name="Nagy L.G."/>
            <person name="Riley R."/>
            <person name="Tritt A."/>
            <person name="Adam C."/>
            <person name="Daum C."/>
            <person name="Floudas D."/>
            <person name="Sun H."/>
            <person name="Yadav J.S."/>
            <person name="Pangilinan J."/>
            <person name="Larsson K.H."/>
            <person name="Matsuura K."/>
            <person name="Barry K."/>
            <person name="Labutti K."/>
            <person name="Kuo R."/>
            <person name="Ohm R.A."/>
            <person name="Bhattacharya S.S."/>
            <person name="Shirouzu T."/>
            <person name="Yoshinaga Y."/>
            <person name="Martin F.M."/>
            <person name="Grigoriev I.V."/>
            <person name="Hibbett D.S."/>
        </authorList>
    </citation>
    <scope>NUCLEOTIDE SEQUENCE [LARGE SCALE GENOMIC DNA]</scope>
    <source>
        <strain evidence="1 2">HHB10207 ss-3</strain>
    </source>
</reference>
<organism evidence="1 2">
    <name type="scientific">Sistotremastrum suecicum HHB10207 ss-3</name>
    <dbReference type="NCBI Taxonomy" id="1314776"/>
    <lineage>
        <taxon>Eukaryota</taxon>
        <taxon>Fungi</taxon>
        <taxon>Dikarya</taxon>
        <taxon>Basidiomycota</taxon>
        <taxon>Agaricomycotina</taxon>
        <taxon>Agaricomycetes</taxon>
        <taxon>Sistotremastrales</taxon>
        <taxon>Sistotremastraceae</taxon>
        <taxon>Sistotremastrum</taxon>
    </lineage>
</organism>
<dbReference type="SUPFAM" id="SSF50370">
    <property type="entry name" value="Ricin B-like lectins"/>
    <property type="match status" value="1"/>
</dbReference>
<evidence type="ECO:0000313" key="2">
    <source>
        <dbReference type="Proteomes" id="UP000076798"/>
    </source>
</evidence>
<evidence type="ECO:0000313" key="1">
    <source>
        <dbReference type="EMBL" id="KZT40147.1"/>
    </source>
</evidence>
<sequence length="134" mass="15212">MPLEEGVYDIKNIVKQKPLLVFSNSDEGTPVAAIDSKGSWQTKFVVKWVAGSRYTITSQALTWNVGANDEKNYPFATRHYFEWAIEESGNGTYRIHEPYANSYLYLPEGEGTVRVLKRGANGGDDEKWNFVKEK</sequence>
<protein>
    <recommendedName>
        <fullName evidence="3">Ricin B lectin domain-containing protein</fullName>
    </recommendedName>
</protein>
<evidence type="ECO:0008006" key="3">
    <source>
        <dbReference type="Google" id="ProtNLM"/>
    </source>
</evidence>
<proteinExistence type="predicted"/>
<gene>
    <name evidence="1" type="ORF">SISSUDRAFT_1118476</name>
</gene>
<dbReference type="EMBL" id="KV428036">
    <property type="protein sequence ID" value="KZT40147.1"/>
    <property type="molecule type" value="Genomic_DNA"/>
</dbReference>
<name>A0A166F0J7_9AGAM</name>
<dbReference type="InterPro" id="IPR035992">
    <property type="entry name" value="Ricin_B-like_lectins"/>
</dbReference>
<dbReference type="Proteomes" id="UP000076798">
    <property type="component" value="Unassembled WGS sequence"/>
</dbReference>
<accession>A0A166F0J7</accession>
<keyword evidence="2" id="KW-1185">Reference proteome</keyword>
<dbReference type="Gene3D" id="2.80.10.50">
    <property type="match status" value="1"/>
</dbReference>
<dbReference type="OrthoDB" id="3132471at2759"/>
<dbReference type="AlphaFoldDB" id="A0A166F0J7"/>